<organism evidence="4 5">
    <name type="scientific">Sphingosinicella rhizophila</name>
    <dbReference type="NCBI Taxonomy" id="3050082"/>
    <lineage>
        <taxon>Bacteria</taxon>
        <taxon>Pseudomonadati</taxon>
        <taxon>Pseudomonadota</taxon>
        <taxon>Alphaproteobacteria</taxon>
        <taxon>Sphingomonadales</taxon>
        <taxon>Sphingosinicellaceae</taxon>
        <taxon>Sphingosinicella</taxon>
    </lineage>
</organism>
<keyword evidence="2" id="KW-0732">Signal</keyword>
<dbReference type="SUPFAM" id="SSF49785">
    <property type="entry name" value="Galactose-binding domain-like"/>
    <property type="match status" value="1"/>
</dbReference>
<feature type="chain" id="PRO_5045371800" evidence="2">
    <location>
        <begin position="40"/>
        <end position="607"/>
    </location>
</feature>
<dbReference type="Proteomes" id="UP001259572">
    <property type="component" value="Unassembled WGS sequence"/>
</dbReference>
<evidence type="ECO:0000313" key="4">
    <source>
        <dbReference type="EMBL" id="MDT9600080.1"/>
    </source>
</evidence>
<feature type="signal peptide" evidence="2">
    <location>
        <begin position="1"/>
        <end position="39"/>
    </location>
</feature>
<feature type="domain" description="Xaa-Pro dipeptidyl-peptidase C-terminal" evidence="3">
    <location>
        <begin position="349"/>
        <end position="601"/>
    </location>
</feature>
<evidence type="ECO:0000256" key="1">
    <source>
        <dbReference type="ARBA" id="ARBA00022801"/>
    </source>
</evidence>
<dbReference type="Gene3D" id="2.60.120.260">
    <property type="entry name" value="Galactose-binding domain-like"/>
    <property type="match status" value="1"/>
</dbReference>
<evidence type="ECO:0000313" key="5">
    <source>
        <dbReference type="Proteomes" id="UP001259572"/>
    </source>
</evidence>
<dbReference type="SMART" id="SM00939">
    <property type="entry name" value="PepX_C"/>
    <property type="match status" value="1"/>
</dbReference>
<dbReference type="NCBIfam" id="TIGR00976">
    <property type="entry name" value="CocE_NonD"/>
    <property type="match status" value="1"/>
</dbReference>
<dbReference type="Gene3D" id="3.40.50.1820">
    <property type="entry name" value="alpha/beta hydrolase"/>
    <property type="match status" value="1"/>
</dbReference>
<dbReference type="GO" id="GO:0016787">
    <property type="term" value="F:hydrolase activity"/>
    <property type="evidence" value="ECO:0007669"/>
    <property type="project" value="UniProtKB-KW"/>
</dbReference>
<dbReference type="InterPro" id="IPR005674">
    <property type="entry name" value="CocE/Ser_esterase"/>
</dbReference>
<protein>
    <submittedName>
        <fullName evidence="4">CocE/NonD family hydrolase</fullName>
    </submittedName>
</protein>
<name>A0ABU3Q9J7_9SPHN</name>
<dbReference type="Pfam" id="PF02129">
    <property type="entry name" value="Peptidase_S15"/>
    <property type="match status" value="1"/>
</dbReference>
<dbReference type="InterPro" id="IPR013736">
    <property type="entry name" value="Xaa-Pro_dipept_C"/>
</dbReference>
<dbReference type="EMBL" id="JAVUPU010000007">
    <property type="protein sequence ID" value="MDT9600080.1"/>
    <property type="molecule type" value="Genomic_DNA"/>
</dbReference>
<evidence type="ECO:0000256" key="2">
    <source>
        <dbReference type="SAM" id="SignalP"/>
    </source>
</evidence>
<dbReference type="SUPFAM" id="SSF53474">
    <property type="entry name" value="alpha/beta-Hydrolases"/>
    <property type="match status" value="1"/>
</dbReference>
<dbReference type="Pfam" id="PF08530">
    <property type="entry name" value="PepX_C"/>
    <property type="match status" value="1"/>
</dbReference>
<dbReference type="RefSeq" id="WP_315727179.1">
    <property type="nucleotide sequence ID" value="NZ_JAVUPU010000007.1"/>
</dbReference>
<dbReference type="Gene3D" id="1.10.3020.10">
    <property type="entry name" value="alpha-amino acid ester hydrolase ( Helical cap domain)"/>
    <property type="match status" value="1"/>
</dbReference>
<reference evidence="4 5" key="1">
    <citation type="submission" date="2023-05" db="EMBL/GenBank/DDBJ databases">
        <authorList>
            <person name="Guo Y."/>
        </authorList>
    </citation>
    <scope>NUCLEOTIDE SEQUENCE [LARGE SCALE GENOMIC DNA]</scope>
    <source>
        <strain evidence="4 5">GR2756</strain>
    </source>
</reference>
<gene>
    <name evidence="4" type="ORF">RQX22_14055</name>
</gene>
<keyword evidence="5" id="KW-1185">Reference proteome</keyword>
<dbReference type="InterPro" id="IPR029058">
    <property type="entry name" value="AB_hydrolase_fold"/>
</dbReference>
<comment type="caution">
    <text evidence="4">The sequence shown here is derived from an EMBL/GenBank/DDBJ whole genome shotgun (WGS) entry which is preliminary data.</text>
</comment>
<accession>A0ABU3Q9J7</accession>
<proteinExistence type="predicted"/>
<keyword evidence="1 4" id="KW-0378">Hydrolase</keyword>
<evidence type="ECO:0000259" key="3">
    <source>
        <dbReference type="SMART" id="SM00939"/>
    </source>
</evidence>
<dbReference type="InterPro" id="IPR008979">
    <property type="entry name" value="Galactose-bd-like_sf"/>
</dbReference>
<dbReference type="InterPro" id="IPR000383">
    <property type="entry name" value="Xaa-Pro-like_dom"/>
</dbReference>
<sequence>MVESIAARTALRDRGGNMAKMALAWAALFGLVAAAPASAQPDQSDGAKVRLEWGVQIPMRDGTRLNATVYRPKAEAKPDFCVFTLTPYISESYHERGIYFAAHGVPFLTVDVRGRGNSEGQFRPLIAEGDDGRDVAEWLARQPECNGKVSMWGGSYAGHDQWATAVRRPAGLATIVPVASPWAGVDFPFQNNVTMPYVFQWMMFTGGKALQPNLAFDSGFWNAMLRDRFEKGLSFRSLGQSLGGDQAVLKEWLDHPMVDEYWDSYNATPEQLAALDIPILSITGSYDGDQPGALKWYDEHMKAATPEQKARHFLIIGPWDHAGTRTPRAEFGGLKMGPASLIDMNRLHLDWYRWTMANGPKPDFLKKPVAYYVMGADTWRHADSLAAVTARETAYFLDSAANADKVMASGSLAAADPGKGKPDSYVYDPRDVSLAALESEVDPTMLNDQRLVLAKDGRQLVYHSAPFDRPTEISGFFKLKAWIAIDQPDTDIQATVYEIDGAGNSIQLSSQVIRARYRESLREARLVTTTKPLLYDFDRFTFVSRQIAKGSRLRLVVGPINSMFVEKNFNSGKTVADETMADARAVKVSLFHDRAHPSALYIPFGHP</sequence>